<evidence type="ECO:0000256" key="3">
    <source>
        <dbReference type="ARBA" id="ARBA00023015"/>
    </source>
</evidence>
<accession>A0A2D2D3B9</accession>
<dbReference type="Pfam" id="PF00486">
    <property type="entry name" value="Trans_reg_C"/>
    <property type="match status" value="1"/>
</dbReference>
<protein>
    <recommendedName>
        <fullName evidence="6">Cell cycle response regulator CtrA</fullName>
    </recommendedName>
</protein>
<reference evidence="12" key="1">
    <citation type="submission" date="2017-10" db="EMBL/GenBank/DDBJ databases">
        <title>Completed PacBio SMRT sequence of Methylosinus trichosporium OB3b reveals presence of a third large plasmid.</title>
        <authorList>
            <person name="Charles T.C."/>
            <person name="Lynch M.D.J."/>
            <person name="Heil J.R."/>
            <person name="Cheng J."/>
        </authorList>
    </citation>
    <scope>NUCLEOTIDE SEQUENCE [LARGE SCALE GENOMIC DNA]</scope>
    <source>
        <strain evidence="12">OB3b</strain>
    </source>
</reference>
<keyword evidence="3" id="KW-0805">Transcription regulation</keyword>
<dbReference type="RefSeq" id="WP_003608281.1">
    <property type="nucleotide sequence ID" value="NZ_ADVE02000001.1"/>
</dbReference>
<dbReference type="SMART" id="SM00448">
    <property type="entry name" value="REC"/>
    <property type="match status" value="1"/>
</dbReference>
<keyword evidence="4 8" id="KW-0238">DNA-binding</keyword>
<proteinExistence type="predicted"/>
<dbReference type="GO" id="GO:0000976">
    <property type="term" value="F:transcription cis-regulatory region binding"/>
    <property type="evidence" value="ECO:0007669"/>
    <property type="project" value="TreeGrafter"/>
</dbReference>
<dbReference type="PANTHER" id="PTHR48111">
    <property type="entry name" value="REGULATOR OF RPOS"/>
    <property type="match status" value="1"/>
</dbReference>
<dbReference type="Gene3D" id="1.10.10.10">
    <property type="entry name" value="Winged helix-like DNA-binding domain superfamily/Winged helix DNA-binding domain"/>
    <property type="match status" value="1"/>
</dbReference>
<keyword evidence="2" id="KW-0902">Two-component regulatory system</keyword>
<dbReference type="Pfam" id="PF00072">
    <property type="entry name" value="Response_reg"/>
    <property type="match status" value="1"/>
</dbReference>
<evidence type="ECO:0000256" key="7">
    <source>
        <dbReference type="PROSITE-ProRule" id="PRU00169"/>
    </source>
</evidence>
<evidence type="ECO:0000256" key="4">
    <source>
        <dbReference type="ARBA" id="ARBA00023125"/>
    </source>
</evidence>
<sequence>MRVLMVEDEPEMARLVERKLARSGFVADRVGSLDETIEALRQHKYSLVLLDRRLPDGDAVSVLPAIRRLQPSIRIVMMTARNAVDDRIEGLDAGADDYVTKPFDANELVARVRACLRRLGGGEAPPPIAVGGIVFNPETRDVSVNGANVLFHKRERALLDILLLNAGRAVLRDRLLAEIYGFADDVQANALSMLVSRLRRRLLDLDAGVEIHTARDVGYLLSERKEK</sequence>
<dbReference type="EMBL" id="CP023737">
    <property type="protein sequence ID" value="ATQ69500.1"/>
    <property type="molecule type" value="Genomic_DNA"/>
</dbReference>
<dbReference type="Proteomes" id="UP000230709">
    <property type="component" value="Chromosome"/>
</dbReference>
<dbReference type="CDD" id="cd00383">
    <property type="entry name" value="trans_reg_C"/>
    <property type="match status" value="1"/>
</dbReference>
<dbReference type="GO" id="GO:0006355">
    <property type="term" value="P:regulation of DNA-templated transcription"/>
    <property type="evidence" value="ECO:0007669"/>
    <property type="project" value="InterPro"/>
</dbReference>
<evidence type="ECO:0000256" key="2">
    <source>
        <dbReference type="ARBA" id="ARBA00023012"/>
    </source>
</evidence>
<dbReference type="GO" id="GO:0000156">
    <property type="term" value="F:phosphorelay response regulator activity"/>
    <property type="evidence" value="ECO:0007669"/>
    <property type="project" value="TreeGrafter"/>
</dbReference>
<evidence type="ECO:0000259" key="10">
    <source>
        <dbReference type="PROSITE" id="PS51755"/>
    </source>
</evidence>
<keyword evidence="12" id="KW-1185">Reference proteome</keyword>
<feature type="domain" description="Response regulatory" evidence="9">
    <location>
        <begin position="2"/>
        <end position="116"/>
    </location>
</feature>
<feature type="domain" description="OmpR/PhoB-type" evidence="10">
    <location>
        <begin position="125"/>
        <end position="223"/>
    </location>
</feature>
<dbReference type="InterPro" id="IPR001789">
    <property type="entry name" value="Sig_transdc_resp-reg_receiver"/>
</dbReference>
<feature type="DNA-binding region" description="OmpR/PhoB-type" evidence="8">
    <location>
        <begin position="125"/>
        <end position="223"/>
    </location>
</feature>
<dbReference type="AlphaFoldDB" id="A0A2D2D3B9"/>
<dbReference type="InterPro" id="IPR016032">
    <property type="entry name" value="Sig_transdc_resp-reg_C-effctor"/>
</dbReference>
<evidence type="ECO:0000256" key="5">
    <source>
        <dbReference type="ARBA" id="ARBA00023163"/>
    </source>
</evidence>
<evidence type="ECO:0000313" key="12">
    <source>
        <dbReference type="Proteomes" id="UP000230709"/>
    </source>
</evidence>
<dbReference type="GO" id="GO:0032993">
    <property type="term" value="C:protein-DNA complex"/>
    <property type="evidence" value="ECO:0007669"/>
    <property type="project" value="TreeGrafter"/>
</dbReference>
<dbReference type="Gene3D" id="3.40.50.2300">
    <property type="match status" value="1"/>
</dbReference>
<dbReference type="SUPFAM" id="SSF46894">
    <property type="entry name" value="C-terminal effector domain of the bipartite response regulators"/>
    <property type="match status" value="1"/>
</dbReference>
<evidence type="ECO:0000256" key="6">
    <source>
        <dbReference type="ARBA" id="ARBA00040524"/>
    </source>
</evidence>
<evidence type="ECO:0000256" key="8">
    <source>
        <dbReference type="PROSITE-ProRule" id="PRU01091"/>
    </source>
</evidence>
<dbReference type="SUPFAM" id="SSF52172">
    <property type="entry name" value="CheY-like"/>
    <property type="match status" value="1"/>
</dbReference>
<dbReference type="InterPro" id="IPR036388">
    <property type="entry name" value="WH-like_DNA-bd_sf"/>
</dbReference>
<dbReference type="STRING" id="595536.GCA_000178815_01650"/>
<name>A0A2D2D3B9_METT3</name>
<dbReference type="GO" id="GO:0005829">
    <property type="term" value="C:cytosol"/>
    <property type="evidence" value="ECO:0007669"/>
    <property type="project" value="TreeGrafter"/>
</dbReference>
<evidence type="ECO:0000313" key="11">
    <source>
        <dbReference type="EMBL" id="ATQ69500.1"/>
    </source>
</evidence>
<dbReference type="InterPro" id="IPR039420">
    <property type="entry name" value="WalR-like"/>
</dbReference>
<dbReference type="SMART" id="SM00862">
    <property type="entry name" value="Trans_reg_C"/>
    <property type="match status" value="1"/>
</dbReference>
<dbReference type="PANTHER" id="PTHR48111:SF22">
    <property type="entry name" value="REGULATOR OF RPOS"/>
    <property type="match status" value="1"/>
</dbReference>
<dbReference type="KEGG" id="mtw:CQW49_17645"/>
<dbReference type="Gene3D" id="6.10.250.690">
    <property type="match status" value="1"/>
</dbReference>
<dbReference type="PROSITE" id="PS51755">
    <property type="entry name" value="OMPR_PHOB"/>
    <property type="match status" value="1"/>
</dbReference>
<dbReference type="InterPro" id="IPR011006">
    <property type="entry name" value="CheY-like_superfamily"/>
</dbReference>
<evidence type="ECO:0000256" key="1">
    <source>
        <dbReference type="ARBA" id="ARBA00022553"/>
    </source>
</evidence>
<keyword evidence="1 7" id="KW-0597">Phosphoprotein</keyword>
<feature type="modified residue" description="4-aspartylphosphate" evidence="7">
    <location>
        <position position="51"/>
    </location>
</feature>
<organism evidence="11 12">
    <name type="scientific">Methylosinus trichosporium (strain ATCC 35070 / NCIMB 11131 / UNIQEM 75 / OB3b)</name>
    <dbReference type="NCBI Taxonomy" id="595536"/>
    <lineage>
        <taxon>Bacteria</taxon>
        <taxon>Pseudomonadati</taxon>
        <taxon>Pseudomonadota</taxon>
        <taxon>Alphaproteobacteria</taxon>
        <taxon>Hyphomicrobiales</taxon>
        <taxon>Methylocystaceae</taxon>
        <taxon>Methylosinus</taxon>
    </lineage>
</organism>
<evidence type="ECO:0000259" key="9">
    <source>
        <dbReference type="PROSITE" id="PS50110"/>
    </source>
</evidence>
<dbReference type="PROSITE" id="PS50110">
    <property type="entry name" value="RESPONSE_REGULATORY"/>
    <property type="match status" value="1"/>
</dbReference>
<dbReference type="InterPro" id="IPR001867">
    <property type="entry name" value="OmpR/PhoB-type_DNA-bd"/>
</dbReference>
<gene>
    <name evidence="11" type="ORF">CQW49_17645</name>
</gene>
<keyword evidence="5" id="KW-0804">Transcription</keyword>